<name>A0ABX2EL29_9BURK</name>
<comment type="caution">
    <text evidence="4">The sequence shown here is derived from an EMBL/GenBank/DDBJ whole genome shotgun (WGS) entry which is preliminary data.</text>
</comment>
<dbReference type="HAMAP" id="MF_00055">
    <property type="entry name" value="MEMO1"/>
    <property type="match status" value="1"/>
</dbReference>
<comment type="similarity">
    <text evidence="1 2">Belongs to the MEMO1 family.</text>
</comment>
<organism evidence="4 5">
    <name type="scientific">Pseudaquabacterium terrae</name>
    <dbReference type="NCBI Taxonomy" id="2732868"/>
    <lineage>
        <taxon>Bacteria</taxon>
        <taxon>Pseudomonadati</taxon>
        <taxon>Pseudomonadota</taxon>
        <taxon>Betaproteobacteria</taxon>
        <taxon>Burkholderiales</taxon>
        <taxon>Sphaerotilaceae</taxon>
        <taxon>Pseudaquabacterium</taxon>
    </lineage>
</organism>
<dbReference type="InterPro" id="IPR027623">
    <property type="entry name" value="AmmeMemoSam_A"/>
</dbReference>
<dbReference type="InterPro" id="IPR027485">
    <property type="entry name" value="AMMECR1_N"/>
</dbReference>
<dbReference type="SUPFAM" id="SSF143447">
    <property type="entry name" value="AMMECR1-like"/>
    <property type="match status" value="1"/>
</dbReference>
<dbReference type="Pfam" id="PF01871">
    <property type="entry name" value="AMMECR1"/>
    <property type="match status" value="1"/>
</dbReference>
<evidence type="ECO:0000313" key="4">
    <source>
        <dbReference type="EMBL" id="NRF69335.1"/>
    </source>
</evidence>
<reference evidence="4 5" key="1">
    <citation type="submission" date="2020-05" db="EMBL/GenBank/DDBJ databases">
        <title>Aquincola sp. isolate from soil.</title>
        <authorList>
            <person name="Han J."/>
            <person name="Kim D.-U."/>
        </authorList>
    </citation>
    <scope>NUCLEOTIDE SEQUENCE [LARGE SCALE GENOMIC DNA]</scope>
    <source>
        <strain evidence="4 5">S2</strain>
    </source>
</reference>
<protein>
    <recommendedName>
        <fullName evidence="2">MEMO1 family protein HLB44_20255</fullName>
    </recommendedName>
</protein>
<keyword evidence="5" id="KW-1185">Reference proteome</keyword>
<dbReference type="NCBIfam" id="TIGR04336">
    <property type="entry name" value="AmmeMemoSam_B"/>
    <property type="match status" value="1"/>
</dbReference>
<dbReference type="InterPro" id="IPR002737">
    <property type="entry name" value="MEMO1_fam"/>
</dbReference>
<dbReference type="InterPro" id="IPR036071">
    <property type="entry name" value="AMMECR1_dom_sf"/>
</dbReference>
<evidence type="ECO:0000256" key="2">
    <source>
        <dbReference type="HAMAP-Rule" id="MF_00055"/>
    </source>
</evidence>
<sequence>MAATRPAAVAGMFYPAEPAALRRSVARHLAQTRAEPPRARPPKLLVLPHAGYVYSGDCAAQGMALLGPWRERIRRVVLLAPAHRVPLHGLALPAETVFETPLGTVPLDLAAMDDLRDLPQVLHSSAAHAHEHAIEVQLPFLQTVLGDGFTLVPLVVGHATPDDVAAVVRRLWGGDETLVIVSSDLSHYLSEAAAQARDHATVERILHFDQALDGDEACGAAALNGTLQIARAERLEPRLLAQCTSADSPEGDRRRVVGYAAIAFEPVAPQDDPATLGPALLAAAREAIAKALGLDPAPVRDLPDFEQPGATFVTLRSADGRLRGCVGRLEAVRPLGADVRSNAVAAAFHDGRFAPLTLAEWPGLQIEVSLLGPAVEIPAHDEAEALAALRPGIDGVILDWRDSRATFLPQVWEELPDPTAFLRALKHKAGLPPDFWAPGVKLSRYSVEKFEE</sequence>
<dbReference type="Gene3D" id="3.30.1490.150">
    <property type="entry name" value="Hypothetical protein ph0010, domain 2"/>
    <property type="match status" value="1"/>
</dbReference>
<evidence type="ECO:0000313" key="5">
    <source>
        <dbReference type="Proteomes" id="UP000737171"/>
    </source>
</evidence>
<dbReference type="CDD" id="cd07361">
    <property type="entry name" value="MEMO_like"/>
    <property type="match status" value="1"/>
</dbReference>
<dbReference type="PANTHER" id="PTHR11060:SF0">
    <property type="entry name" value="PROTEIN MEMO1"/>
    <property type="match status" value="1"/>
</dbReference>
<dbReference type="Gene3D" id="3.40.830.10">
    <property type="entry name" value="LigB-like"/>
    <property type="match status" value="1"/>
</dbReference>
<dbReference type="Proteomes" id="UP000737171">
    <property type="component" value="Unassembled WGS sequence"/>
</dbReference>
<dbReference type="NCBIfam" id="TIGR04335">
    <property type="entry name" value="AmmeMemoSam_A"/>
    <property type="match status" value="1"/>
</dbReference>
<dbReference type="EMBL" id="JABRWJ010000006">
    <property type="protein sequence ID" value="NRF69335.1"/>
    <property type="molecule type" value="Genomic_DNA"/>
</dbReference>
<feature type="domain" description="AMMECR1" evidence="3">
    <location>
        <begin position="269"/>
        <end position="452"/>
    </location>
</feature>
<dbReference type="RefSeq" id="WP_173126010.1">
    <property type="nucleotide sequence ID" value="NZ_JABRWJ010000006.1"/>
</dbReference>
<dbReference type="Gene3D" id="3.30.700.20">
    <property type="entry name" value="Hypothetical protein ph0010, domain 1"/>
    <property type="match status" value="1"/>
</dbReference>
<accession>A0ABX2EL29</accession>
<proteinExistence type="inferred from homology"/>
<dbReference type="PROSITE" id="PS51112">
    <property type="entry name" value="AMMECR1"/>
    <property type="match status" value="1"/>
</dbReference>
<dbReference type="PANTHER" id="PTHR11060">
    <property type="entry name" value="PROTEIN MEMO1"/>
    <property type="match status" value="1"/>
</dbReference>
<dbReference type="NCBIfam" id="TIGR00296">
    <property type="entry name" value="TIGR00296 family protein"/>
    <property type="match status" value="1"/>
</dbReference>
<gene>
    <name evidence="4" type="primary">amrB</name>
    <name evidence="4" type="ORF">HLB44_20255</name>
</gene>
<dbReference type="Pfam" id="PF01875">
    <property type="entry name" value="Memo"/>
    <property type="match status" value="1"/>
</dbReference>
<dbReference type="InterPro" id="IPR023473">
    <property type="entry name" value="AMMECR1"/>
</dbReference>
<dbReference type="InterPro" id="IPR002733">
    <property type="entry name" value="AMMECR1_domain"/>
</dbReference>
<evidence type="ECO:0000259" key="3">
    <source>
        <dbReference type="PROSITE" id="PS51112"/>
    </source>
</evidence>
<evidence type="ECO:0000256" key="1">
    <source>
        <dbReference type="ARBA" id="ARBA00006315"/>
    </source>
</evidence>